<keyword evidence="1" id="KW-0732">Signal</keyword>
<gene>
    <name evidence="2" type="ORF">D0T90_00985</name>
</gene>
<sequence>MTLRALALFAVTAALTSAPLHARSLHQSKPLSFEELPEICQSHFTRAQACYQKAGKAAEFHKGNTDFLRQSLPAATAEQRERMCKIAEEAFAEKAAQLKCE</sequence>
<dbReference type="EMBL" id="CP031699">
    <property type="protein sequence ID" value="QEY23257.1"/>
    <property type="molecule type" value="Genomic_DNA"/>
</dbReference>
<feature type="chain" id="PRO_5030638275" description="DUF5339 domain-containing protein" evidence="1">
    <location>
        <begin position="23"/>
        <end position="101"/>
    </location>
</feature>
<dbReference type="AlphaFoldDB" id="A0A5P3MNZ0"/>
<feature type="signal peptide" evidence="1">
    <location>
        <begin position="1"/>
        <end position="22"/>
    </location>
</feature>
<reference evidence="2 3" key="1">
    <citation type="submission" date="2018-08" db="EMBL/GenBank/DDBJ databases">
        <title>Neisseria animalis ATCC 49930 complete genome.</title>
        <authorList>
            <person name="Veseli I.A."/>
            <person name="Mascarenhas dos Santos A.C."/>
            <person name="Buttler R."/>
            <person name="Pombert J.-F."/>
        </authorList>
    </citation>
    <scope>NUCLEOTIDE SEQUENCE [LARGE SCALE GENOMIC DNA]</scope>
    <source>
        <strain evidence="2 3">ATCC 49930</strain>
    </source>
</reference>
<dbReference type="Proteomes" id="UP000325536">
    <property type="component" value="Chromosome"/>
</dbReference>
<evidence type="ECO:0008006" key="4">
    <source>
        <dbReference type="Google" id="ProtNLM"/>
    </source>
</evidence>
<keyword evidence="3" id="KW-1185">Reference proteome</keyword>
<evidence type="ECO:0000313" key="2">
    <source>
        <dbReference type="EMBL" id="QEY23257.1"/>
    </source>
</evidence>
<name>A0A5P3MNZ0_NEIAN</name>
<dbReference type="RefSeq" id="WP_123795895.1">
    <property type="nucleotide sequence ID" value="NZ_CP031699.1"/>
</dbReference>
<evidence type="ECO:0000256" key="1">
    <source>
        <dbReference type="SAM" id="SignalP"/>
    </source>
</evidence>
<proteinExistence type="predicted"/>
<accession>A0A5P3MNZ0</accession>
<dbReference type="OrthoDB" id="8606264at2"/>
<dbReference type="KEGG" id="naq:D0T90_00985"/>
<organism evidence="2 3">
    <name type="scientific">Neisseria animalis</name>
    <dbReference type="NCBI Taxonomy" id="492"/>
    <lineage>
        <taxon>Bacteria</taxon>
        <taxon>Pseudomonadati</taxon>
        <taxon>Pseudomonadota</taxon>
        <taxon>Betaproteobacteria</taxon>
        <taxon>Neisseriales</taxon>
        <taxon>Neisseriaceae</taxon>
        <taxon>Neisseria</taxon>
    </lineage>
</organism>
<evidence type="ECO:0000313" key="3">
    <source>
        <dbReference type="Proteomes" id="UP000325536"/>
    </source>
</evidence>
<protein>
    <recommendedName>
        <fullName evidence="4">DUF5339 domain-containing protein</fullName>
    </recommendedName>
</protein>